<feature type="non-terminal residue" evidence="2">
    <location>
        <position position="194"/>
    </location>
</feature>
<sequence>MADCNGIRRYSSRTHRLDETVLHRELEGARRYDRIAGYFTSSLFEVAGESLERVGQVRIVCNSDVAPEDLRVARNRESALLGRLSEDPGVESLLNRRRYAMLDAFLETHPDAIRVVPDGVSGFVHGKAGLIERGDGSRVGFIGSMNESRNGWQRHYEILWADESTEGTDWIQAEFDWLWERAHPLPRVVLQEIQ</sequence>
<evidence type="ECO:0000313" key="2">
    <source>
        <dbReference type="EMBL" id="TQE98847.1"/>
    </source>
</evidence>
<keyword evidence="2" id="KW-0378">Hydrolase</keyword>
<dbReference type="Proteomes" id="UP000315400">
    <property type="component" value="Unassembled WGS sequence"/>
</dbReference>
<dbReference type="EMBL" id="VIFK01000125">
    <property type="protein sequence ID" value="TQE98847.1"/>
    <property type="molecule type" value="Genomic_DNA"/>
</dbReference>
<dbReference type="Pfam" id="PF13091">
    <property type="entry name" value="PLDc_2"/>
    <property type="match status" value="1"/>
</dbReference>
<keyword evidence="2" id="KW-0067">ATP-binding</keyword>
<accession>A0A540VPZ7</accession>
<dbReference type="AlphaFoldDB" id="A0A540VPZ7"/>
<dbReference type="SUPFAM" id="SSF56024">
    <property type="entry name" value="Phospholipase D/nuclease"/>
    <property type="match status" value="1"/>
</dbReference>
<reference evidence="2 3" key="1">
    <citation type="submission" date="2019-06" db="EMBL/GenBank/DDBJ databases">
        <title>Metagenome assembled Genome of Spiribacter salinus SL48-SHIP from the microbial mat of Salt Lake 48 (Novosibirsk region, Russia).</title>
        <authorList>
            <person name="Shipova A."/>
            <person name="Rozanov A.S."/>
            <person name="Bryanskaya A.V."/>
            <person name="Peltek S.E."/>
        </authorList>
    </citation>
    <scope>NUCLEOTIDE SEQUENCE [LARGE SCALE GENOMIC DNA]</scope>
    <source>
        <strain evidence="2">SL48-SHIP-2</strain>
    </source>
</reference>
<evidence type="ECO:0000259" key="1">
    <source>
        <dbReference type="Pfam" id="PF13091"/>
    </source>
</evidence>
<dbReference type="Gene3D" id="3.30.870.10">
    <property type="entry name" value="Endonuclease Chain A"/>
    <property type="match status" value="1"/>
</dbReference>
<evidence type="ECO:0000313" key="3">
    <source>
        <dbReference type="Proteomes" id="UP000315400"/>
    </source>
</evidence>
<protein>
    <submittedName>
        <fullName evidence="2">Helicase</fullName>
    </submittedName>
</protein>
<keyword evidence="2" id="KW-0547">Nucleotide-binding</keyword>
<keyword evidence="2" id="KW-0347">Helicase</keyword>
<dbReference type="GO" id="GO:0004386">
    <property type="term" value="F:helicase activity"/>
    <property type="evidence" value="ECO:0007669"/>
    <property type="project" value="UniProtKB-KW"/>
</dbReference>
<proteinExistence type="predicted"/>
<feature type="domain" description="Phospholipase D-like" evidence="1">
    <location>
        <begin position="24"/>
        <end position="179"/>
    </location>
</feature>
<comment type="caution">
    <text evidence="2">The sequence shown here is derived from an EMBL/GenBank/DDBJ whole genome shotgun (WGS) entry which is preliminary data.</text>
</comment>
<gene>
    <name evidence="2" type="ORF">FKY71_11655</name>
</gene>
<name>A0A540VPZ7_9GAMM</name>
<dbReference type="InterPro" id="IPR025202">
    <property type="entry name" value="PLD-like_dom"/>
</dbReference>
<organism evidence="2 3">
    <name type="scientific">Spiribacter salinus</name>
    <dbReference type="NCBI Taxonomy" id="1335746"/>
    <lineage>
        <taxon>Bacteria</taxon>
        <taxon>Pseudomonadati</taxon>
        <taxon>Pseudomonadota</taxon>
        <taxon>Gammaproteobacteria</taxon>
        <taxon>Chromatiales</taxon>
        <taxon>Ectothiorhodospiraceae</taxon>
        <taxon>Spiribacter</taxon>
    </lineage>
</organism>